<organism evidence="2 3">
    <name type="scientific">Desmophyllum pertusum</name>
    <dbReference type="NCBI Taxonomy" id="174260"/>
    <lineage>
        <taxon>Eukaryota</taxon>
        <taxon>Metazoa</taxon>
        <taxon>Cnidaria</taxon>
        <taxon>Anthozoa</taxon>
        <taxon>Hexacorallia</taxon>
        <taxon>Scleractinia</taxon>
        <taxon>Caryophylliina</taxon>
        <taxon>Caryophylliidae</taxon>
        <taxon>Desmophyllum</taxon>
    </lineage>
</organism>
<dbReference type="Pfam" id="PF20706">
    <property type="entry name" value="GT4-conflict"/>
    <property type="match status" value="1"/>
</dbReference>
<feature type="region of interest" description="Disordered" evidence="1">
    <location>
        <begin position="169"/>
        <end position="220"/>
    </location>
</feature>
<comment type="caution">
    <text evidence="2">The sequence shown here is derived from an EMBL/GenBank/DDBJ whole genome shotgun (WGS) entry which is preliminary data.</text>
</comment>
<name>A0A9W9Y6U5_9CNID</name>
<evidence type="ECO:0000313" key="2">
    <source>
        <dbReference type="EMBL" id="KAJ7315264.1"/>
    </source>
</evidence>
<dbReference type="Gene3D" id="3.40.50.2000">
    <property type="entry name" value="Glycogen Phosphorylase B"/>
    <property type="match status" value="1"/>
</dbReference>
<proteinExistence type="predicted"/>
<sequence>MEEDFFVFVFGRMTFEDRYVKGFDIIAKAVASLGEKFKLTCVGAPPGKQRHMEKWFLKKTKITRDQLTIRGYCDQEELKGMFREAHLIALPSRAEGFGLVALEAISAGTPVLVSSQSGISTALQEVEDGYSVIVNTSQEPEEWERRIKELSLQTQQKRSDNAIRLREKLQKAEKGPSQDRLSQEVQNSTEKVIYGKGKRPLSATERTDDLQIKSKEVRTP</sequence>
<dbReference type="SUPFAM" id="SSF53756">
    <property type="entry name" value="UDP-Glycosyltransferase/glycogen phosphorylase"/>
    <property type="match status" value="1"/>
</dbReference>
<keyword evidence="3" id="KW-1185">Reference proteome</keyword>
<feature type="compositionally biased region" description="Basic and acidic residues" evidence="1">
    <location>
        <begin position="205"/>
        <end position="220"/>
    </location>
</feature>
<feature type="compositionally biased region" description="Polar residues" evidence="1">
    <location>
        <begin position="179"/>
        <end position="190"/>
    </location>
</feature>
<dbReference type="PANTHER" id="PTHR45947">
    <property type="entry name" value="SULFOQUINOVOSYL TRANSFERASE SQD2"/>
    <property type="match status" value="1"/>
</dbReference>
<dbReference type="EMBL" id="MU827902">
    <property type="protein sequence ID" value="KAJ7315264.1"/>
    <property type="molecule type" value="Genomic_DNA"/>
</dbReference>
<dbReference type="CDD" id="cd03801">
    <property type="entry name" value="GT4_PimA-like"/>
    <property type="match status" value="1"/>
</dbReference>
<dbReference type="PANTHER" id="PTHR45947:SF3">
    <property type="entry name" value="SULFOQUINOVOSYL TRANSFERASE SQD2"/>
    <property type="match status" value="1"/>
</dbReference>
<dbReference type="AlphaFoldDB" id="A0A9W9Y6U5"/>
<dbReference type="GO" id="GO:0016757">
    <property type="term" value="F:glycosyltransferase activity"/>
    <property type="evidence" value="ECO:0007669"/>
    <property type="project" value="TreeGrafter"/>
</dbReference>
<evidence type="ECO:0000256" key="1">
    <source>
        <dbReference type="SAM" id="MobiDB-lite"/>
    </source>
</evidence>
<evidence type="ECO:0008006" key="4">
    <source>
        <dbReference type="Google" id="ProtNLM"/>
    </source>
</evidence>
<protein>
    <recommendedName>
        <fullName evidence="4">Glycosyl transferase family 1 domain-containing protein</fullName>
    </recommendedName>
</protein>
<reference evidence="2" key="1">
    <citation type="submission" date="2023-01" db="EMBL/GenBank/DDBJ databases">
        <title>Genome assembly of the deep-sea coral Lophelia pertusa.</title>
        <authorList>
            <person name="Herrera S."/>
            <person name="Cordes E."/>
        </authorList>
    </citation>
    <scope>NUCLEOTIDE SEQUENCE</scope>
    <source>
        <strain evidence="2">USNM1676648</strain>
        <tissue evidence="2">Polyp</tissue>
    </source>
</reference>
<dbReference type="InterPro" id="IPR050194">
    <property type="entry name" value="Glycosyltransferase_grp1"/>
</dbReference>
<evidence type="ECO:0000313" key="3">
    <source>
        <dbReference type="Proteomes" id="UP001163046"/>
    </source>
</evidence>
<accession>A0A9W9Y6U5</accession>
<dbReference type="OrthoDB" id="5972297at2759"/>
<gene>
    <name evidence="2" type="ORF">OS493_038837</name>
</gene>
<dbReference type="Proteomes" id="UP001163046">
    <property type="component" value="Unassembled WGS sequence"/>
</dbReference>